<dbReference type="InterPro" id="IPR025338">
    <property type="entry name" value="DUF4244"/>
</dbReference>
<reference evidence="2 3" key="1">
    <citation type="submission" date="2014-05" db="EMBL/GenBank/DDBJ databases">
        <title>Cellulosimicrobium funkei U11 genome.</title>
        <authorList>
            <person name="Hu C."/>
            <person name="Gong Y."/>
            <person name="Wan W."/>
            <person name="Jiang M."/>
        </authorList>
    </citation>
    <scope>NUCLEOTIDE SEQUENCE [LARGE SCALE GENOMIC DNA]</scope>
    <source>
        <strain evidence="2 3">U11</strain>
    </source>
</reference>
<dbReference type="RefSeq" id="WP_047231404.1">
    <property type="nucleotide sequence ID" value="NZ_JNBQ01000002.1"/>
</dbReference>
<evidence type="ECO:0008006" key="4">
    <source>
        <dbReference type="Google" id="ProtNLM"/>
    </source>
</evidence>
<keyword evidence="1" id="KW-0812">Transmembrane</keyword>
<dbReference type="STRING" id="264251.FB00_03220"/>
<name>A0A0H2KSC8_9MICO</name>
<dbReference type="Proteomes" id="UP000035265">
    <property type="component" value="Unassembled WGS sequence"/>
</dbReference>
<gene>
    <name evidence="2" type="ORF">FB00_03220</name>
</gene>
<evidence type="ECO:0000256" key="1">
    <source>
        <dbReference type="SAM" id="Phobius"/>
    </source>
</evidence>
<organism evidence="2 3">
    <name type="scientific">Cellulosimicrobium funkei</name>
    <dbReference type="NCBI Taxonomy" id="264251"/>
    <lineage>
        <taxon>Bacteria</taxon>
        <taxon>Bacillati</taxon>
        <taxon>Actinomycetota</taxon>
        <taxon>Actinomycetes</taxon>
        <taxon>Micrococcales</taxon>
        <taxon>Promicromonosporaceae</taxon>
        <taxon>Cellulosimicrobium</taxon>
    </lineage>
</organism>
<evidence type="ECO:0000313" key="3">
    <source>
        <dbReference type="Proteomes" id="UP000035265"/>
    </source>
</evidence>
<dbReference type="PATRIC" id="fig|264251.5.peg.661"/>
<proteinExistence type="predicted"/>
<keyword evidence="3" id="KW-1185">Reference proteome</keyword>
<comment type="caution">
    <text evidence="2">The sequence shown here is derived from an EMBL/GenBank/DDBJ whole genome shotgun (WGS) entry which is preliminary data.</text>
</comment>
<dbReference type="EMBL" id="JNBQ01000002">
    <property type="protein sequence ID" value="KLN36023.1"/>
    <property type="molecule type" value="Genomic_DNA"/>
</dbReference>
<protein>
    <recommendedName>
        <fullName evidence="4">DUF4244 domain-containing protein</fullName>
    </recommendedName>
</protein>
<sequence>MPGRVRRALARLKGTSQGQDGEAGLATAEYAIATVAAAGFAGLLIVVLKSGEVRELLLGIVRSALSLG</sequence>
<accession>A0A0H2KSC8</accession>
<keyword evidence="1" id="KW-1133">Transmembrane helix</keyword>
<dbReference type="AlphaFoldDB" id="A0A0H2KSC8"/>
<feature type="transmembrane region" description="Helical" evidence="1">
    <location>
        <begin position="30"/>
        <end position="48"/>
    </location>
</feature>
<dbReference type="Pfam" id="PF14029">
    <property type="entry name" value="DUF4244"/>
    <property type="match status" value="1"/>
</dbReference>
<evidence type="ECO:0000313" key="2">
    <source>
        <dbReference type="EMBL" id="KLN36023.1"/>
    </source>
</evidence>
<keyword evidence="1" id="KW-0472">Membrane</keyword>